<reference evidence="4 5" key="2">
    <citation type="journal article" date="2014" name="Stand. Genomic Sci.">
        <title>An updated genome annotation for the model marine bacterium Ruegeria pomeroyi DSS-3.</title>
        <authorList>
            <person name="Rivers A.R."/>
            <person name="Smith C.B."/>
            <person name="Moran M.A."/>
        </authorList>
    </citation>
    <scope>GENOME REANNOTATION</scope>
    <source>
        <strain evidence="5">ATCC 700808 / DSM 15171 / DSS-3</strain>
    </source>
</reference>
<dbReference type="EMBL" id="CP000031">
    <property type="protein sequence ID" value="AAV95571.1"/>
    <property type="molecule type" value="Genomic_DNA"/>
</dbReference>
<dbReference type="Pfam" id="PF00892">
    <property type="entry name" value="EamA"/>
    <property type="match status" value="2"/>
</dbReference>
<gene>
    <name evidence="4" type="ordered locus">SPO2309</name>
</gene>
<dbReference type="eggNOG" id="COG0697">
    <property type="taxonomic scope" value="Bacteria"/>
</dbReference>
<dbReference type="Gene3D" id="1.10.3730.20">
    <property type="match status" value="1"/>
</dbReference>
<reference evidence="4 5" key="1">
    <citation type="journal article" date="2004" name="Nature">
        <title>Genome sequence of Silicibacter pomeroyi reveals adaptations to the marine environment.</title>
        <authorList>
            <person name="Moran M.A."/>
            <person name="Buchan A."/>
            <person name="Gonzalez J.M."/>
            <person name="Heidelberg J.F."/>
            <person name="Whitman W.B."/>
            <person name="Kiene R.P."/>
            <person name="Henriksen J.R."/>
            <person name="King G.M."/>
            <person name="Belas R."/>
            <person name="Fuqua C."/>
            <person name="Brinkac L."/>
            <person name="Lewis M."/>
            <person name="Johri S."/>
            <person name="Weaver B."/>
            <person name="Pai G."/>
            <person name="Eisen J.A."/>
            <person name="Rahe E."/>
            <person name="Sheldon W.M."/>
            <person name="Ye W."/>
            <person name="Miller T.R."/>
            <person name="Carlton J."/>
            <person name="Rasko D.A."/>
            <person name="Paulsen I.T."/>
            <person name="Ren Q."/>
            <person name="Daugherty S.C."/>
            <person name="Deboy R.T."/>
            <person name="Dodson R.J."/>
            <person name="Durkin A.S."/>
            <person name="Madupu R."/>
            <person name="Nelson W.C."/>
            <person name="Sullivan S.A."/>
            <person name="Rosovitz M.J."/>
            <person name="Haft D.H."/>
            <person name="Selengut J."/>
            <person name="Ward N."/>
        </authorList>
    </citation>
    <scope>NUCLEOTIDE SEQUENCE [LARGE SCALE GENOMIC DNA]</scope>
    <source>
        <strain evidence="5">ATCC 700808 / DSM 15171 / DSS-3</strain>
    </source>
</reference>
<dbReference type="PANTHER" id="PTHR22911:SF103">
    <property type="entry name" value="BLR2811 PROTEIN"/>
    <property type="match status" value="1"/>
</dbReference>
<dbReference type="Proteomes" id="UP000001023">
    <property type="component" value="Chromosome"/>
</dbReference>
<dbReference type="SUPFAM" id="SSF103481">
    <property type="entry name" value="Multidrug resistance efflux transporter EmrE"/>
    <property type="match status" value="2"/>
</dbReference>
<dbReference type="PaxDb" id="246200-SPO2309"/>
<accession>Q5LR23</accession>
<feature type="transmembrane region" description="Helical" evidence="2">
    <location>
        <begin position="51"/>
        <end position="72"/>
    </location>
</feature>
<feature type="domain" description="EamA" evidence="3">
    <location>
        <begin position="191"/>
        <end position="314"/>
    </location>
</feature>
<feature type="transmembrane region" description="Helical" evidence="2">
    <location>
        <begin position="141"/>
        <end position="159"/>
    </location>
</feature>
<dbReference type="InterPro" id="IPR037185">
    <property type="entry name" value="EmrE-like"/>
</dbReference>
<feature type="domain" description="EamA" evidence="3">
    <location>
        <begin position="51"/>
        <end position="181"/>
    </location>
</feature>
<feature type="transmembrane region" description="Helical" evidence="2">
    <location>
        <begin position="221"/>
        <end position="241"/>
    </location>
</feature>
<evidence type="ECO:0000313" key="5">
    <source>
        <dbReference type="Proteomes" id="UP000001023"/>
    </source>
</evidence>
<proteinExistence type="predicted"/>
<dbReference type="AlphaFoldDB" id="Q5LR23"/>
<dbReference type="KEGG" id="sil:SPO2309"/>
<feature type="transmembrane region" description="Helical" evidence="2">
    <location>
        <begin position="118"/>
        <end position="135"/>
    </location>
</feature>
<feature type="transmembrane region" description="Helical" evidence="2">
    <location>
        <begin position="191"/>
        <end position="209"/>
    </location>
</feature>
<dbReference type="HOGENOM" id="CLU_032828_2_3_5"/>
<dbReference type="InterPro" id="IPR000620">
    <property type="entry name" value="EamA_dom"/>
</dbReference>
<evidence type="ECO:0000259" key="3">
    <source>
        <dbReference type="Pfam" id="PF00892"/>
    </source>
</evidence>
<feature type="transmembrane region" description="Helical" evidence="2">
    <location>
        <begin position="78"/>
        <end position="98"/>
    </location>
</feature>
<dbReference type="STRING" id="246200.SPO2309"/>
<protein>
    <submittedName>
        <fullName evidence="4">Membrane protein, putative</fullName>
    </submittedName>
</protein>
<evidence type="ECO:0000256" key="2">
    <source>
        <dbReference type="SAM" id="Phobius"/>
    </source>
</evidence>
<feature type="transmembrane region" description="Helical" evidence="2">
    <location>
        <begin position="247"/>
        <end position="266"/>
    </location>
</feature>
<name>Q5LR23_RUEPO</name>
<keyword evidence="5" id="KW-1185">Reference proteome</keyword>
<keyword evidence="2" id="KW-0472">Membrane</keyword>
<organism evidence="4 5">
    <name type="scientific">Ruegeria pomeroyi (strain ATCC 700808 / DSM 15171 / DSS-3)</name>
    <name type="common">Silicibacter pomeroyi</name>
    <dbReference type="NCBI Taxonomy" id="246200"/>
    <lineage>
        <taxon>Bacteria</taxon>
        <taxon>Pseudomonadati</taxon>
        <taxon>Pseudomonadota</taxon>
        <taxon>Alphaproteobacteria</taxon>
        <taxon>Rhodobacterales</taxon>
        <taxon>Roseobacteraceae</taxon>
        <taxon>Ruegeria</taxon>
    </lineage>
</organism>
<evidence type="ECO:0000256" key="1">
    <source>
        <dbReference type="SAM" id="MobiDB-lite"/>
    </source>
</evidence>
<dbReference type="GO" id="GO:0016020">
    <property type="term" value="C:membrane"/>
    <property type="evidence" value="ECO:0007669"/>
    <property type="project" value="InterPro"/>
</dbReference>
<feature type="transmembrane region" description="Helical" evidence="2">
    <location>
        <begin position="278"/>
        <end position="297"/>
    </location>
</feature>
<dbReference type="PANTHER" id="PTHR22911">
    <property type="entry name" value="ACYL-MALONYL CONDENSING ENZYME-RELATED"/>
    <property type="match status" value="1"/>
</dbReference>
<sequence>MLSGPEFLQNSGNPPHGHGQAGSGALSASHVQHSTSPAPARLQMTATARQAIGFMVLAILCFSLMDASVKALAPRIGVIPALWARYAGQMLLVLLLVLPRLRRVMRTAYPRLQLLRSLMLMCATGFFFLGISRIPLTDATALMSVNPVFITLGAALFLGERLGPRRLLGIALALTGALIVLRPGSDLFQPAALYPLGAATCYSTYALLTRRVGPDEDVWTSLFYTGLVGTAVLSLIVPTHWQPPGPTAWGLIALVALFGTLGQLCLIRAFSQGEAAMLAPYAYCGLGFAAIWSALFFGEYPDLWTILGALVIAGAGLYVWHREMHSR</sequence>
<keyword evidence="2" id="KW-0812">Transmembrane</keyword>
<feature type="transmembrane region" description="Helical" evidence="2">
    <location>
        <begin position="166"/>
        <end position="185"/>
    </location>
</feature>
<keyword evidence="2" id="KW-1133">Transmembrane helix</keyword>
<feature type="transmembrane region" description="Helical" evidence="2">
    <location>
        <begin position="303"/>
        <end position="320"/>
    </location>
</feature>
<evidence type="ECO:0000313" key="4">
    <source>
        <dbReference type="EMBL" id="AAV95571.1"/>
    </source>
</evidence>
<feature type="region of interest" description="Disordered" evidence="1">
    <location>
        <begin position="1"/>
        <end position="31"/>
    </location>
</feature>